<dbReference type="Pfam" id="PF07995">
    <property type="entry name" value="GSDH"/>
    <property type="match status" value="1"/>
</dbReference>
<dbReference type="Gene3D" id="2.120.10.30">
    <property type="entry name" value="TolB, C-terminal domain"/>
    <property type="match status" value="1"/>
</dbReference>
<dbReference type="AlphaFoldDB" id="A0A1H7WL40"/>
<dbReference type="OrthoDB" id="9761875at2"/>
<evidence type="ECO:0000259" key="2">
    <source>
        <dbReference type="Pfam" id="PF07995"/>
    </source>
</evidence>
<dbReference type="SUPFAM" id="SSF103647">
    <property type="entry name" value="TSP type-3 repeat"/>
    <property type="match status" value="1"/>
</dbReference>
<dbReference type="InterPro" id="IPR026444">
    <property type="entry name" value="Secre_tail"/>
</dbReference>
<feature type="domain" description="Glucose/Sorbosone dehydrogenase" evidence="2">
    <location>
        <begin position="39"/>
        <end position="397"/>
    </location>
</feature>
<dbReference type="EMBL" id="FNZN01000012">
    <property type="protein sequence ID" value="SEM22191.1"/>
    <property type="molecule type" value="Genomic_DNA"/>
</dbReference>
<accession>A0A1H7WL40</accession>
<evidence type="ECO:0000256" key="1">
    <source>
        <dbReference type="ARBA" id="ARBA00022729"/>
    </source>
</evidence>
<name>A0A1H7WL40_9FLAO</name>
<organism evidence="4 5">
    <name type="scientific">Maribacter orientalis</name>
    <dbReference type="NCBI Taxonomy" id="228957"/>
    <lineage>
        <taxon>Bacteria</taxon>
        <taxon>Pseudomonadati</taxon>
        <taxon>Bacteroidota</taxon>
        <taxon>Flavobacteriia</taxon>
        <taxon>Flavobacteriales</taxon>
        <taxon>Flavobacteriaceae</taxon>
        <taxon>Maribacter</taxon>
    </lineage>
</organism>
<dbReference type="Pfam" id="PF18962">
    <property type="entry name" value="Por_Secre_tail"/>
    <property type="match status" value="1"/>
</dbReference>
<evidence type="ECO:0000259" key="3">
    <source>
        <dbReference type="Pfam" id="PF18962"/>
    </source>
</evidence>
<dbReference type="Gene3D" id="4.10.1080.10">
    <property type="entry name" value="TSP type-3 repeat"/>
    <property type="match status" value="1"/>
</dbReference>
<dbReference type="GO" id="GO:0005509">
    <property type="term" value="F:calcium ion binding"/>
    <property type="evidence" value="ECO:0007669"/>
    <property type="project" value="InterPro"/>
</dbReference>
<dbReference type="SUPFAM" id="SSF50952">
    <property type="entry name" value="Soluble quinoprotein glucose dehydrogenase"/>
    <property type="match status" value="1"/>
</dbReference>
<evidence type="ECO:0000313" key="5">
    <source>
        <dbReference type="Proteomes" id="UP000198990"/>
    </source>
</evidence>
<gene>
    <name evidence="4" type="ORF">SAMN04488008_11211</name>
</gene>
<proteinExistence type="predicted"/>
<dbReference type="InterPro" id="IPR028974">
    <property type="entry name" value="TSP_type-3_rpt"/>
</dbReference>
<dbReference type="GO" id="GO:0007155">
    <property type="term" value="P:cell adhesion"/>
    <property type="evidence" value="ECO:0007669"/>
    <property type="project" value="InterPro"/>
</dbReference>
<reference evidence="5" key="1">
    <citation type="submission" date="2016-10" db="EMBL/GenBank/DDBJ databases">
        <authorList>
            <person name="Varghese N."/>
            <person name="Submissions S."/>
        </authorList>
    </citation>
    <scope>NUCLEOTIDE SEQUENCE [LARGE SCALE GENOMIC DNA]</scope>
    <source>
        <strain evidence="5">DSM 16471</strain>
    </source>
</reference>
<keyword evidence="1" id="KW-0732">Signal</keyword>
<dbReference type="InterPro" id="IPR013431">
    <property type="entry name" value="Delta_60_rpt"/>
</dbReference>
<feature type="domain" description="Secretion system C-terminal sorting" evidence="3">
    <location>
        <begin position="1115"/>
        <end position="1188"/>
    </location>
</feature>
<dbReference type="InterPro" id="IPR011042">
    <property type="entry name" value="6-blade_b-propeller_TolB-like"/>
</dbReference>
<dbReference type="SUPFAM" id="SSF50965">
    <property type="entry name" value="Galactose oxidase, central domain"/>
    <property type="match status" value="1"/>
</dbReference>
<dbReference type="InterPro" id="IPR011041">
    <property type="entry name" value="Quinoprot_gluc/sorb_DH_b-prop"/>
</dbReference>
<dbReference type="InterPro" id="IPR003367">
    <property type="entry name" value="Thrombospondin_3-like_rpt"/>
</dbReference>
<dbReference type="Proteomes" id="UP000198990">
    <property type="component" value="Unassembled WGS sequence"/>
</dbReference>
<dbReference type="NCBIfam" id="TIGR04183">
    <property type="entry name" value="Por_Secre_tail"/>
    <property type="match status" value="1"/>
</dbReference>
<dbReference type="InterPro" id="IPR012938">
    <property type="entry name" value="Glc/Sorbosone_DH"/>
</dbReference>
<protein>
    <submittedName>
        <fullName evidence="4">Por secretion system C-terminal sorting domain-containing protein</fullName>
    </submittedName>
</protein>
<sequence>MSPKKNTLVFIIFLLIFSIYSSKGQVSYENAFPNLDFNFPVEIQSSNDGSNRLFVVEQPGRIKVFPNKSDATVGELTTFLDISSIVSYSSGQEIGLLGVAFHPNYSTNGYVYVYYIDQPTNYRINIARYQVDSSNSNLLNPSSGVIIAQFTKNLSDSNHNGGKIEFGPDGFLYISIGDGGGGGDPQGNGQNLTTVFGSILRIDVDIDGSNPIETNADLPNGKYEIPSNNPRVGQSGLDELYAWGIRNTWKFSFDTSGNLWGADVGQNIYEEINLITRGGNYGWNKLEANSEPSYGSGTSLTTTPDIKPIFFYDHSNGDNSITGGYVYQGSLSSSLIQNKYIYGDYVSGRVWALSYNSANGSTSSELLFKTNGQFISSFGEDEAGELYFSDYGSNVNLYKLTETITGPVTTPVNGIGEWKSISTGTNGIVETIANSSSGITYIGGTFSTAGDLNVSNLTSINSANEWEVFSNGSNGTIYSIDIAPDGTIYVAGDFTTIGGVPANNIAKWNGTSWSSLGDGTNGPILKIKLSETGALFISGVFSVAGGITVNNITKWENNTWSALVDNATNVSGTNNEIRSIAFDENNNLYVGGNFDMAGGVSAVRIARWNGTNWSALGSGTSGFVQAIESIGDYLYIGGNFSIAGDKTVNRIARFNKINESWERLGNGLSGNVNTITSNENYIYVGGSFSTASDDGNVDKIVNSLARWSADYGWEALGPNTNVGVDIRVNSLTFTNNNTELLVGGNFTTAGNINTNNIAIWSENFCEENSIVPEYQINGVFESGNNTLTVNEGDELVISMLPNNVSFSITLPNGSKVNGDYSLGSITSEQSGMYTIETNQGCIENLEISVQPSVAVDQDNDGVLDENDNCTNTPSGESVDSNGCAISQLDSDNDGVKDSLDDCPNTMNGTIVNSNGCPEQEIDSDDDGVIDARDLCPNTLKGTSVDENGCAFRIYPNNQFKITSVGTSCIGSNNGSILIESITKENFLATITGATENIILPFTDILTIKDLDIGEYNLCISSIEFPNYETCSKIIITEPLPLSVQLDFNSLTNSVTLKMNGAKEYTIEINGKSMQTENQLISLPLYDEVNDVRVSTNQSCQGKFEETVILKNSLLIYPNPVNESLSIDLKSLTSDTVEIAIFTEAGLLIHSETYLVKSSKIEINTSALSSGIYFLRVMNDNVNKSFKLIKQ</sequence>
<dbReference type="RefSeq" id="WP_091627178.1">
    <property type="nucleotide sequence ID" value="NZ_FNZN01000012.1"/>
</dbReference>
<dbReference type="STRING" id="228957.SAMN04488008_11211"/>
<dbReference type="Pfam" id="PF17164">
    <property type="entry name" value="DUF5122"/>
    <property type="match status" value="1"/>
</dbReference>
<dbReference type="PANTHER" id="PTHR19328:SF75">
    <property type="entry name" value="ALDOSE SUGAR DEHYDROGENASE YLII"/>
    <property type="match status" value="1"/>
</dbReference>
<keyword evidence="5" id="KW-1185">Reference proteome</keyword>
<dbReference type="InterPro" id="IPR011043">
    <property type="entry name" value="Gal_Oxase/kelch_b-propeller"/>
</dbReference>
<dbReference type="Pfam" id="PF02412">
    <property type="entry name" value="TSP_3"/>
    <property type="match status" value="2"/>
</dbReference>
<dbReference type="PANTHER" id="PTHR19328">
    <property type="entry name" value="HEDGEHOG-INTERACTING PROTEIN"/>
    <property type="match status" value="1"/>
</dbReference>
<evidence type="ECO:0000313" key="4">
    <source>
        <dbReference type="EMBL" id="SEM22191.1"/>
    </source>
</evidence>